<dbReference type="SMART" id="SM00849">
    <property type="entry name" value="Lactamase_B"/>
    <property type="match status" value="1"/>
</dbReference>
<evidence type="ECO:0000256" key="5">
    <source>
        <dbReference type="ARBA" id="ARBA00022833"/>
    </source>
</evidence>
<evidence type="ECO:0000259" key="6">
    <source>
        <dbReference type="SMART" id="SM00849"/>
    </source>
</evidence>
<name>A0ABW6B3S7_9SPHI</name>
<dbReference type="Proteomes" id="UP001597560">
    <property type="component" value="Unassembled WGS sequence"/>
</dbReference>
<proteinExistence type="inferred from homology"/>
<keyword evidence="3" id="KW-0479">Metal-binding</keyword>
<evidence type="ECO:0000256" key="3">
    <source>
        <dbReference type="ARBA" id="ARBA00022723"/>
    </source>
</evidence>
<comment type="similarity">
    <text evidence="2">Belongs to the metallo-beta-lactamase superfamily.</text>
</comment>
<evidence type="ECO:0000256" key="1">
    <source>
        <dbReference type="ARBA" id="ARBA00001947"/>
    </source>
</evidence>
<dbReference type="PANTHER" id="PTHR42978:SF2">
    <property type="entry name" value="102 KBASES UNSTABLE REGION: FROM 1 TO 119443"/>
    <property type="match status" value="1"/>
</dbReference>
<evidence type="ECO:0000256" key="2">
    <source>
        <dbReference type="ARBA" id="ARBA00007749"/>
    </source>
</evidence>
<evidence type="ECO:0000313" key="7">
    <source>
        <dbReference type="EMBL" id="MFD2962849.1"/>
    </source>
</evidence>
<dbReference type="InterPro" id="IPR051013">
    <property type="entry name" value="MBL_superfamily_lactonases"/>
</dbReference>
<sequence length="241" mass="28019">MKIIPLKEGNYSVSKNKEFTKLNELSPAADLKMAINPFLVITDQEYLLLDVGLGLVDDVNKPLIHSLLEQEQVKPSRITKILLSHLHKDHMAGLGRMEEGRFVPNFPEAKIFLQKRELAFALEQKDVPSYNPRLLEKLAELPNLIFMEDDEGMISNEISYQVTGGHSPFHQVFWIREQKQTAFYGADNLPQRGYLKLHIAYKSDYDGKKAMMLRQEWERKANKEHWAVLLYHDMKLPILRF</sequence>
<dbReference type="EMBL" id="JBHUPA010000007">
    <property type="protein sequence ID" value="MFD2962849.1"/>
    <property type="molecule type" value="Genomic_DNA"/>
</dbReference>
<evidence type="ECO:0000313" key="8">
    <source>
        <dbReference type="Proteomes" id="UP001597560"/>
    </source>
</evidence>
<feature type="domain" description="Metallo-beta-lactamase" evidence="6">
    <location>
        <begin position="34"/>
        <end position="232"/>
    </location>
</feature>
<dbReference type="Gene3D" id="3.60.15.10">
    <property type="entry name" value="Ribonuclease Z/Hydroxyacylglutathione hydrolase-like"/>
    <property type="match status" value="1"/>
</dbReference>
<dbReference type="Pfam" id="PF00753">
    <property type="entry name" value="Lactamase_B"/>
    <property type="match status" value="1"/>
</dbReference>
<dbReference type="InterPro" id="IPR001279">
    <property type="entry name" value="Metallo-B-lactamas"/>
</dbReference>
<gene>
    <name evidence="7" type="ORF">ACFS6J_13700</name>
</gene>
<keyword evidence="5" id="KW-0862">Zinc</keyword>
<comment type="caution">
    <text evidence="7">The sequence shown here is derived from an EMBL/GenBank/DDBJ whole genome shotgun (WGS) entry which is preliminary data.</text>
</comment>
<dbReference type="PANTHER" id="PTHR42978">
    <property type="entry name" value="QUORUM-QUENCHING LACTONASE YTNP-RELATED-RELATED"/>
    <property type="match status" value="1"/>
</dbReference>
<dbReference type="SUPFAM" id="SSF56281">
    <property type="entry name" value="Metallo-hydrolase/oxidoreductase"/>
    <property type="match status" value="1"/>
</dbReference>
<accession>A0ABW6B3S7</accession>
<protein>
    <submittedName>
        <fullName evidence="7">MBL fold metallo-hydrolase</fullName>
    </submittedName>
</protein>
<reference evidence="8" key="1">
    <citation type="journal article" date="2019" name="Int. J. Syst. Evol. Microbiol.">
        <title>The Global Catalogue of Microorganisms (GCM) 10K type strain sequencing project: providing services to taxonomists for standard genome sequencing and annotation.</title>
        <authorList>
            <consortium name="The Broad Institute Genomics Platform"/>
            <consortium name="The Broad Institute Genome Sequencing Center for Infectious Disease"/>
            <person name="Wu L."/>
            <person name="Ma J."/>
        </authorList>
    </citation>
    <scope>NUCLEOTIDE SEQUENCE [LARGE SCALE GENOMIC DNA]</scope>
    <source>
        <strain evidence="8">KCTC 23098</strain>
    </source>
</reference>
<keyword evidence="8" id="KW-1185">Reference proteome</keyword>
<organism evidence="7 8">
    <name type="scientific">Olivibacter jilunii</name>
    <dbReference type="NCBI Taxonomy" id="985016"/>
    <lineage>
        <taxon>Bacteria</taxon>
        <taxon>Pseudomonadati</taxon>
        <taxon>Bacteroidota</taxon>
        <taxon>Sphingobacteriia</taxon>
        <taxon>Sphingobacteriales</taxon>
        <taxon>Sphingobacteriaceae</taxon>
        <taxon>Olivibacter</taxon>
    </lineage>
</organism>
<evidence type="ECO:0000256" key="4">
    <source>
        <dbReference type="ARBA" id="ARBA00022801"/>
    </source>
</evidence>
<keyword evidence="4" id="KW-0378">Hydrolase</keyword>
<dbReference type="RefSeq" id="WP_377611119.1">
    <property type="nucleotide sequence ID" value="NZ_JBHUPA010000007.1"/>
</dbReference>
<dbReference type="InterPro" id="IPR036866">
    <property type="entry name" value="RibonucZ/Hydroxyglut_hydro"/>
</dbReference>
<comment type="cofactor">
    <cofactor evidence="1">
        <name>Zn(2+)</name>
        <dbReference type="ChEBI" id="CHEBI:29105"/>
    </cofactor>
</comment>